<dbReference type="InterPro" id="IPR003565">
    <property type="entry name" value="Tetra_PHTase"/>
</dbReference>
<evidence type="ECO:0000259" key="7">
    <source>
        <dbReference type="PROSITE" id="PS51462"/>
    </source>
</evidence>
<keyword evidence="4 6" id="KW-0378">Hydrolase</keyword>
<dbReference type="PRINTS" id="PR00502">
    <property type="entry name" value="NUDIXFAMILY"/>
</dbReference>
<evidence type="ECO:0000256" key="1">
    <source>
        <dbReference type="ARBA" id="ARBA00005582"/>
    </source>
</evidence>
<dbReference type="Pfam" id="PF00293">
    <property type="entry name" value="NUDIX"/>
    <property type="match status" value="1"/>
</dbReference>
<gene>
    <name evidence="8" type="ORF">JQM67_02370</name>
</gene>
<dbReference type="Proteomes" id="UP001299220">
    <property type="component" value="Unassembled WGS sequence"/>
</dbReference>
<keyword evidence="3" id="KW-0547">Nucleotide-binding</keyword>
<dbReference type="InterPro" id="IPR015797">
    <property type="entry name" value="NUDIX_hydrolase-like_dom_sf"/>
</dbReference>
<dbReference type="InterPro" id="IPR020476">
    <property type="entry name" value="Nudix_hydrolase"/>
</dbReference>
<evidence type="ECO:0000313" key="8">
    <source>
        <dbReference type="EMBL" id="MCF2651453.1"/>
    </source>
</evidence>
<evidence type="ECO:0000313" key="9">
    <source>
        <dbReference type="Proteomes" id="UP001299220"/>
    </source>
</evidence>
<dbReference type="InterPro" id="IPR020084">
    <property type="entry name" value="NUDIX_hydrolase_CS"/>
</dbReference>
<name>A0ABS9CKJ6_9FIRM</name>
<reference evidence="8 9" key="1">
    <citation type="submission" date="2020-12" db="EMBL/GenBank/DDBJ databases">
        <title>Whole genome sequences of gut porcine anaerobes.</title>
        <authorList>
            <person name="Kubasova T."/>
            <person name="Jahodarova E."/>
            <person name="Rychlik I."/>
        </authorList>
    </citation>
    <scope>NUCLEOTIDE SEQUENCE [LARGE SCALE GENOMIC DNA]</scope>
    <source>
        <strain evidence="8 9">An867</strain>
    </source>
</reference>
<dbReference type="Gene3D" id="3.90.79.10">
    <property type="entry name" value="Nucleoside Triphosphate Pyrophosphohydrolase"/>
    <property type="match status" value="1"/>
</dbReference>
<evidence type="ECO:0000256" key="3">
    <source>
        <dbReference type="ARBA" id="ARBA00022741"/>
    </source>
</evidence>
<dbReference type="CDD" id="cd03428">
    <property type="entry name" value="NUDIX_Ap4A_Nudt2"/>
    <property type="match status" value="1"/>
</dbReference>
<dbReference type="PROSITE" id="PS00893">
    <property type="entry name" value="NUDIX_BOX"/>
    <property type="match status" value="1"/>
</dbReference>
<protein>
    <recommendedName>
        <fullName evidence="2">Bis(5'-nucleosyl)-tetraphosphatase [asymmetrical]</fullName>
    </recommendedName>
    <alternativeName>
        <fullName evidence="5">Diadenosine 5',5'''-P1,P4-tetraphosphate asymmetrical hydrolase</fullName>
    </alternativeName>
</protein>
<dbReference type="PANTHER" id="PTHR21340">
    <property type="entry name" value="DIADENOSINE 5,5-P1,P4-TETRAPHOSPHATE PYROPHOSPHOHYDROLASE MUTT"/>
    <property type="match status" value="1"/>
</dbReference>
<comment type="similarity">
    <text evidence="1 6">Belongs to the Nudix hydrolase family.</text>
</comment>
<organism evidence="8 9">
    <name type="scientific">Anaeromassilibacillus senegalensis</name>
    <dbReference type="NCBI Taxonomy" id="1673717"/>
    <lineage>
        <taxon>Bacteria</taxon>
        <taxon>Bacillati</taxon>
        <taxon>Bacillota</taxon>
        <taxon>Clostridia</taxon>
        <taxon>Eubacteriales</taxon>
        <taxon>Acutalibacteraceae</taxon>
        <taxon>Anaeromassilibacillus</taxon>
    </lineage>
</organism>
<dbReference type="SUPFAM" id="SSF55811">
    <property type="entry name" value="Nudix"/>
    <property type="match status" value="1"/>
</dbReference>
<evidence type="ECO:0000256" key="2">
    <source>
        <dbReference type="ARBA" id="ARBA00018911"/>
    </source>
</evidence>
<evidence type="ECO:0000256" key="6">
    <source>
        <dbReference type="RuleBase" id="RU003476"/>
    </source>
</evidence>
<dbReference type="InterPro" id="IPR000086">
    <property type="entry name" value="NUDIX_hydrolase_dom"/>
</dbReference>
<feature type="domain" description="Nudix hydrolase" evidence="7">
    <location>
        <begin position="13"/>
        <end position="141"/>
    </location>
</feature>
<dbReference type="EMBL" id="JAFBIT010000001">
    <property type="protein sequence ID" value="MCF2651453.1"/>
    <property type="molecule type" value="Genomic_DNA"/>
</dbReference>
<dbReference type="InterPro" id="IPR051325">
    <property type="entry name" value="Nudix_hydrolase_domain"/>
</dbReference>
<evidence type="ECO:0000256" key="4">
    <source>
        <dbReference type="ARBA" id="ARBA00022801"/>
    </source>
</evidence>
<keyword evidence="9" id="KW-1185">Reference proteome</keyword>
<accession>A0ABS9CKJ6</accession>
<dbReference type="PANTHER" id="PTHR21340:SF0">
    <property type="entry name" value="BIS(5'-NUCLEOSYL)-TETRAPHOSPHATASE [ASYMMETRICAL]"/>
    <property type="match status" value="1"/>
</dbReference>
<dbReference type="PROSITE" id="PS51462">
    <property type="entry name" value="NUDIX"/>
    <property type="match status" value="1"/>
</dbReference>
<comment type="caution">
    <text evidence="8">The sequence shown here is derived from an EMBL/GenBank/DDBJ whole genome shotgun (WGS) entry which is preliminary data.</text>
</comment>
<proteinExistence type="inferred from homology"/>
<evidence type="ECO:0000256" key="5">
    <source>
        <dbReference type="ARBA" id="ARBA00032644"/>
    </source>
</evidence>
<sequence length="147" mass="16584">MFFPKRKRVLALKKETSCGAVIARQTETGREILLIRHMNGGHWAFPKGHVEAGETEAETALREIREETGLLVELDTSFRAVVTYSPKPGVMKDVIYFAAELSGGSQQMQAEEVTDMRWVALDASDQLITYENDRGVLKQYRAYCAEK</sequence>